<proteinExistence type="predicted"/>
<evidence type="ECO:0000313" key="4">
    <source>
        <dbReference type="Proteomes" id="UP000792457"/>
    </source>
</evidence>
<protein>
    <recommendedName>
        <fullName evidence="2">SPEF2 C-terminal domain-containing protein</fullName>
    </recommendedName>
</protein>
<organism evidence="3 4">
    <name type="scientific">Ladona fulva</name>
    <name type="common">Scarce chaser dragonfly</name>
    <name type="synonym">Libellula fulva</name>
    <dbReference type="NCBI Taxonomy" id="123851"/>
    <lineage>
        <taxon>Eukaryota</taxon>
        <taxon>Metazoa</taxon>
        <taxon>Ecdysozoa</taxon>
        <taxon>Arthropoda</taxon>
        <taxon>Hexapoda</taxon>
        <taxon>Insecta</taxon>
        <taxon>Pterygota</taxon>
        <taxon>Palaeoptera</taxon>
        <taxon>Odonata</taxon>
        <taxon>Epiprocta</taxon>
        <taxon>Anisoptera</taxon>
        <taxon>Libelluloidea</taxon>
        <taxon>Libellulidae</taxon>
        <taxon>Ladona</taxon>
    </lineage>
</organism>
<feature type="domain" description="SPEF2 C-terminal" evidence="2">
    <location>
        <begin position="234"/>
        <end position="288"/>
    </location>
</feature>
<evidence type="ECO:0000256" key="1">
    <source>
        <dbReference type="SAM" id="MobiDB-lite"/>
    </source>
</evidence>
<reference evidence="3" key="1">
    <citation type="submission" date="2013-04" db="EMBL/GenBank/DDBJ databases">
        <authorList>
            <person name="Qu J."/>
            <person name="Murali S.C."/>
            <person name="Bandaranaike D."/>
            <person name="Bellair M."/>
            <person name="Blankenburg K."/>
            <person name="Chao H."/>
            <person name="Dinh H."/>
            <person name="Doddapaneni H."/>
            <person name="Downs B."/>
            <person name="Dugan-Rocha S."/>
            <person name="Elkadiri S."/>
            <person name="Gnanaolivu R.D."/>
            <person name="Hernandez B."/>
            <person name="Javaid M."/>
            <person name="Jayaseelan J.C."/>
            <person name="Lee S."/>
            <person name="Li M."/>
            <person name="Ming W."/>
            <person name="Munidasa M."/>
            <person name="Muniz J."/>
            <person name="Nguyen L."/>
            <person name="Ongeri F."/>
            <person name="Osuji N."/>
            <person name="Pu L.-L."/>
            <person name="Puazo M."/>
            <person name="Qu C."/>
            <person name="Quiroz J."/>
            <person name="Raj R."/>
            <person name="Weissenberger G."/>
            <person name="Xin Y."/>
            <person name="Zou X."/>
            <person name="Han Y."/>
            <person name="Richards S."/>
            <person name="Worley K."/>
            <person name="Muzny D."/>
            <person name="Gibbs R."/>
        </authorList>
    </citation>
    <scope>NUCLEOTIDE SEQUENCE</scope>
    <source>
        <strain evidence="3">Sampled in the wild</strain>
    </source>
</reference>
<dbReference type="InterPro" id="IPR056199">
    <property type="entry name" value="SPEF2_C"/>
</dbReference>
<keyword evidence="4" id="KW-1185">Reference proteome</keyword>
<feature type="region of interest" description="Disordered" evidence="1">
    <location>
        <begin position="506"/>
        <end position="525"/>
    </location>
</feature>
<sequence>MTQALTLPKPTVGDLVDAVNRFRQLDASQSGSLPFEDYCNVILWFEREGEMGDRRQRMVKMPYSLEMPTKSQWKRSKLPAKFKISAQKATEEKQRGDFMDTYKEETLNLRSQNIKYPSLEKGIQKTLDDPRRVHRLIESNKYISQELLLAYSSLPKRVQSEPKGMTSGERMIANGRHSKTGIKCEEIPTEIAASSCEMKREFECSKEDEQKKEIGNGEKMKSRRSKRNGCLSDTTIVQIKMVKRQLFETFREKNGRVNYVALLLAFCKDEDAEEGLRKAISLYAGKIVHKKHDVVNNTMMRFFKRRGLLGESGKMAVHPAEQWTIDKDNKKRILGEDLTRNEMARDDAETSESMDLHSSSLHSHVIVPEGTKNDYLTVSMHNKLNIDELERKQLDRNPGYTLINTSTVASTAKLRVELCKKLGQFQCHQPMRAFKSRSIGHLDLEEIKLHTIHKFHSDSSKGREDPSELRKYHLEENLDVSESSCLMPTQALTNIVEESLWQHMDPSVTSAPSTEIGKSQYQQEKSTTSIRSESCVQWKELPREENCWSAHGMQHSHIERDDSLQELSSGIVLDRKMSKMSLTGSRVESTLEAADVHLEEGPSIHEKKQTVILSKVELQKVGPPPAESVPMRHKQCHIGEDESVGMANPLTATMDLAAKGLKDGQKALQGQETKTNLMENWTFLKRRHDTAATILIVDLKNPQRLWLGKRSGCQECDESLPLRIFTLKETKGGNWARKEEESVGKSDVVKEVLEEMELGTWHKFKMHIVFQLIRDCLKKLSPEISEDNSNISNYYRKIADILRNYEENKCYLQQEIDLSYLKTFSIFKTFQKLNMFKQLDVNGIIRKMVMKHFNDNIQKGE</sequence>
<comment type="caution">
    <text evidence="3">The sequence shown here is derived from an EMBL/GenBank/DDBJ whole genome shotgun (WGS) entry which is preliminary data.</text>
</comment>
<accession>A0A8K0KSY5</accession>
<evidence type="ECO:0000313" key="3">
    <source>
        <dbReference type="EMBL" id="KAG8240297.1"/>
    </source>
</evidence>
<feature type="compositionally biased region" description="Polar residues" evidence="1">
    <location>
        <begin position="507"/>
        <end position="525"/>
    </location>
</feature>
<dbReference type="OrthoDB" id="7612993at2759"/>
<evidence type="ECO:0000259" key="2">
    <source>
        <dbReference type="Pfam" id="PF24082"/>
    </source>
</evidence>
<gene>
    <name evidence="3" type="ORF">J437_LFUL018770</name>
</gene>
<dbReference type="AlphaFoldDB" id="A0A8K0KSY5"/>
<dbReference type="EMBL" id="KZ312447">
    <property type="protein sequence ID" value="KAG8240297.1"/>
    <property type="molecule type" value="Genomic_DNA"/>
</dbReference>
<dbReference type="Pfam" id="PF24082">
    <property type="entry name" value="SPEF2_C"/>
    <property type="match status" value="1"/>
</dbReference>
<dbReference type="Proteomes" id="UP000792457">
    <property type="component" value="Unassembled WGS sequence"/>
</dbReference>
<name>A0A8K0KSY5_LADFU</name>
<reference evidence="3" key="2">
    <citation type="submission" date="2017-10" db="EMBL/GenBank/DDBJ databases">
        <title>Ladona fulva Genome sequencing and assembly.</title>
        <authorList>
            <person name="Murali S."/>
            <person name="Richards S."/>
            <person name="Bandaranaike D."/>
            <person name="Bellair M."/>
            <person name="Blankenburg K."/>
            <person name="Chao H."/>
            <person name="Dinh H."/>
            <person name="Doddapaneni H."/>
            <person name="Dugan-Rocha S."/>
            <person name="Elkadiri S."/>
            <person name="Gnanaolivu R."/>
            <person name="Hernandez B."/>
            <person name="Skinner E."/>
            <person name="Javaid M."/>
            <person name="Lee S."/>
            <person name="Li M."/>
            <person name="Ming W."/>
            <person name="Munidasa M."/>
            <person name="Muniz J."/>
            <person name="Nguyen L."/>
            <person name="Hughes D."/>
            <person name="Osuji N."/>
            <person name="Pu L.-L."/>
            <person name="Puazo M."/>
            <person name="Qu C."/>
            <person name="Quiroz J."/>
            <person name="Raj R."/>
            <person name="Weissenberger G."/>
            <person name="Xin Y."/>
            <person name="Zou X."/>
            <person name="Han Y."/>
            <person name="Worley K."/>
            <person name="Muzny D."/>
            <person name="Gibbs R."/>
        </authorList>
    </citation>
    <scope>NUCLEOTIDE SEQUENCE</scope>
    <source>
        <strain evidence="3">Sampled in the wild</strain>
    </source>
</reference>